<dbReference type="InterPro" id="IPR023365">
    <property type="entry name" value="Sortase_dom-sf"/>
</dbReference>
<dbReference type="InterPro" id="IPR042003">
    <property type="entry name" value="Sortase_E"/>
</dbReference>
<dbReference type="EMBL" id="BAAAZH010000006">
    <property type="protein sequence ID" value="GAA4111448.1"/>
    <property type="molecule type" value="Genomic_DNA"/>
</dbReference>
<dbReference type="NCBIfam" id="TIGR01076">
    <property type="entry name" value="sortase_fam"/>
    <property type="match status" value="1"/>
</dbReference>
<evidence type="ECO:0000256" key="3">
    <source>
        <dbReference type="SAM" id="Phobius"/>
    </source>
</evidence>
<keyword evidence="5" id="KW-1185">Reference proteome</keyword>
<accession>A0ABP7XDI8</accession>
<evidence type="ECO:0008006" key="6">
    <source>
        <dbReference type="Google" id="ProtNLM"/>
    </source>
</evidence>
<dbReference type="Pfam" id="PF04203">
    <property type="entry name" value="Sortase"/>
    <property type="match status" value="1"/>
</dbReference>
<keyword evidence="3" id="KW-0812">Transmembrane</keyword>
<sequence length="245" mass="25933">MTSAPSVPAGPPPAAGRAGDAGGPDGPAGRPPRRRRALRIAGIAFLVAGVGILLWIAWQLWVTTWLSQRHQAEIIGSLEQGWSQGQQEVRVDVGTGIGILRVPRFGADYEVPVLAGTSDDVLAAGVGHQDGTAMPGERGNMVLAGHVITHGEPFRHLKDLRVGDEVDLQTAQGTYHYVIDTPGDALTVDFSAGWVLDPRPVNPDPAGVDPTDDPRLLTLLTCAELFHTDLRTVVFGHQTGFDPAG</sequence>
<dbReference type="CDD" id="cd05830">
    <property type="entry name" value="Sortase_E"/>
    <property type="match status" value="1"/>
</dbReference>
<dbReference type="InterPro" id="IPR005754">
    <property type="entry name" value="Sortase"/>
</dbReference>
<feature type="transmembrane region" description="Helical" evidence="3">
    <location>
        <begin position="40"/>
        <end position="61"/>
    </location>
</feature>
<proteinExistence type="predicted"/>
<dbReference type="Proteomes" id="UP001501495">
    <property type="component" value="Unassembled WGS sequence"/>
</dbReference>
<keyword evidence="1" id="KW-0378">Hydrolase</keyword>
<evidence type="ECO:0000313" key="4">
    <source>
        <dbReference type="EMBL" id="GAA4111448.1"/>
    </source>
</evidence>
<dbReference type="RefSeq" id="WP_344731860.1">
    <property type="nucleotide sequence ID" value="NZ_BAAAZH010000006.1"/>
</dbReference>
<evidence type="ECO:0000256" key="2">
    <source>
        <dbReference type="SAM" id="MobiDB-lite"/>
    </source>
</evidence>
<dbReference type="NCBIfam" id="NF033747">
    <property type="entry name" value="class_E_sortase"/>
    <property type="match status" value="1"/>
</dbReference>
<name>A0ABP7XDI8_9ACTN</name>
<dbReference type="Gene3D" id="2.40.260.10">
    <property type="entry name" value="Sortase"/>
    <property type="match status" value="1"/>
</dbReference>
<evidence type="ECO:0000256" key="1">
    <source>
        <dbReference type="ARBA" id="ARBA00022801"/>
    </source>
</evidence>
<keyword evidence="3" id="KW-0472">Membrane</keyword>
<reference evidence="5" key="1">
    <citation type="journal article" date="2019" name="Int. J. Syst. Evol. Microbiol.">
        <title>The Global Catalogue of Microorganisms (GCM) 10K type strain sequencing project: providing services to taxonomists for standard genome sequencing and annotation.</title>
        <authorList>
            <consortium name="The Broad Institute Genomics Platform"/>
            <consortium name="The Broad Institute Genome Sequencing Center for Infectious Disease"/>
            <person name="Wu L."/>
            <person name="Ma J."/>
        </authorList>
    </citation>
    <scope>NUCLEOTIDE SEQUENCE [LARGE SCALE GENOMIC DNA]</scope>
    <source>
        <strain evidence="5">JCM 16703</strain>
    </source>
</reference>
<evidence type="ECO:0000313" key="5">
    <source>
        <dbReference type="Proteomes" id="UP001501495"/>
    </source>
</evidence>
<dbReference type="SUPFAM" id="SSF63817">
    <property type="entry name" value="Sortase"/>
    <property type="match status" value="1"/>
</dbReference>
<keyword evidence="3" id="KW-1133">Transmembrane helix</keyword>
<gene>
    <name evidence="4" type="ORF">GCM10022215_07230</name>
</gene>
<dbReference type="InterPro" id="IPR053465">
    <property type="entry name" value="Sortase_Class_E"/>
</dbReference>
<protein>
    <recommendedName>
        <fullName evidence="6">Class E sortase</fullName>
    </recommendedName>
</protein>
<comment type="caution">
    <text evidence="4">The sequence shown here is derived from an EMBL/GenBank/DDBJ whole genome shotgun (WGS) entry which is preliminary data.</text>
</comment>
<organism evidence="4 5">
    <name type="scientific">Nocardioides fonticola</name>
    <dbReference type="NCBI Taxonomy" id="450363"/>
    <lineage>
        <taxon>Bacteria</taxon>
        <taxon>Bacillati</taxon>
        <taxon>Actinomycetota</taxon>
        <taxon>Actinomycetes</taxon>
        <taxon>Propionibacteriales</taxon>
        <taxon>Nocardioidaceae</taxon>
        <taxon>Nocardioides</taxon>
    </lineage>
</organism>
<feature type="region of interest" description="Disordered" evidence="2">
    <location>
        <begin position="1"/>
        <end position="33"/>
    </location>
</feature>